<evidence type="ECO:0000313" key="17">
    <source>
        <dbReference type="EMBL" id="KAA0059988.1"/>
    </source>
</evidence>
<dbReference type="GO" id="GO:0016567">
    <property type="term" value="P:protein ubiquitination"/>
    <property type="evidence" value="ECO:0007669"/>
    <property type="project" value="UniProtKB-UniPathway"/>
</dbReference>
<dbReference type="PANTHER" id="PTHR12389:SF0">
    <property type="entry name" value="E3 UBIQUITIN-PROTEIN LIGASE LISTERIN"/>
    <property type="match status" value="1"/>
</dbReference>
<dbReference type="CDD" id="cd16491">
    <property type="entry name" value="RING-CH-C4HC3_LTN1"/>
    <property type="match status" value="1"/>
</dbReference>
<dbReference type="GO" id="GO:0061630">
    <property type="term" value="F:ubiquitin protein ligase activity"/>
    <property type="evidence" value="ECO:0007669"/>
    <property type="project" value="UniProtKB-UniRule"/>
</dbReference>
<keyword evidence="7" id="KW-0963">Cytoplasm</keyword>
<keyword evidence="9 15" id="KW-0479">Metal-binding</keyword>
<dbReference type="InterPro" id="IPR001841">
    <property type="entry name" value="Znf_RING"/>
</dbReference>
<keyword evidence="12 15" id="KW-0833">Ubl conjugation pathway</keyword>
<keyword evidence="10" id="KW-0677">Repeat</keyword>
<evidence type="ECO:0000256" key="1">
    <source>
        <dbReference type="ARBA" id="ARBA00000900"/>
    </source>
</evidence>
<dbReference type="PANTHER" id="PTHR12389">
    <property type="entry name" value="ZINC FINGER PROTEIN 294"/>
    <property type="match status" value="1"/>
</dbReference>
<evidence type="ECO:0000256" key="3">
    <source>
        <dbReference type="ARBA" id="ARBA00004906"/>
    </source>
</evidence>
<reference evidence="19 20" key="1">
    <citation type="submission" date="2019-08" db="EMBL/GenBank/DDBJ databases">
        <title>Draft genome sequences of two oriental melons (Cucumis melo L. var makuwa).</title>
        <authorList>
            <person name="Kwon S.-Y."/>
        </authorList>
    </citation>
    <scope>NUCLEOTIDE SEQUENCE [LARGE SCALE GENOMIC DNA]</scope>
    <source>
        <strain evidence="20">cv. Chang Bougi</strain>
        <strain evidence="19">cv. SW 3</strain>
        <tissue evidence="18">Leaf</tissue>
    </source>
</reference>
<comment type="pathway">
    <text evidence="3 15">Protein modification; protein ubiquitination.</text>
</comment>
<gene>
    <name evidence="18" type="ORF">E5676_scaffold194G00390</name>
    <name evidence="17" type="ORF">E6C27_scaffold340G00310</name>
</gene>
<dbReference type="EMBL" id="SSTD01018933">
    <property type="protein sequence ID" value="TYJ97247.1"/>
    <property type="molecule type" value="Genomic_DNA"/>
</dbReference>
<dbReference type="GO" id="GO:0005829">
    <property type="term" value="C:cytosol"/>
    <property type="evidence" value="ECO:0007669"/>
    <property type="project" value="UniProtKB-SubCell"/>
</dbReference>
<dbReference type="FunFam" id="3.30.40.10:FF:000038">
    <property type="entry name" value="E3 ubiquitin-protein ligase listerin"/>
    <property type="match status" value="1"/>
</dbReference>
<evidence type="ECO:0000256" key="2">
    <source>
        <dbReference type="ARBA" id="ARBA00004514"/>
    </source>
</evidence>
<dbReference type="GO" id="GO:0072344">
    <property type="term" value="P:rescue of stalled ribosome"/>
    <property type="evidence" value="ECO:0007669"/>
    <property type="project" value="UniProtKB-UniRule"/>
</dbReference>
<dbReference type="STRING" id="1194695.A0A5D3BDQ1"/>
<dbReference type="GO" id="GO:1990112">
    <property type="term" value="C:RQC complex"/>
    <property type="evidence" value="ECO:0007669"/>
    <property type="project" value="UniProtKB-UniRule"/>
</dbReference>
<keyword evidence="11 14" id="KW-0863">Zinc-finger</keyword>
<comment type="caution">
    <text evidence="18">The sequence shown here is derived from an EMBL/GenBank/DDBJ whole genome shotgun (WGS) entry which is preliminary data.</text>
</comment>
<name>A0A5D3BDQ1_CUCMM</name>
<proteinExistence type="inferred from homology"/>
<evidence type="ECO:0000313" key="18">
    <source>
        <dbReference type="EMBL" id="TYJ97247.1"/>
    </source>
</evidence>
<evidence type="ECO:0000313" key="20">
    <source>
        <dbReference type="Proteomes" id="UP000321947"/>
    </source>
</evidence>
<evidence type="ECO:0000256" key="7">
    <source>
        <dbReference type="ARBA" id="ARBA00022490"/>
    </source>
</evidence>
<dbReference type="GO" id="GO:0043023">
    <property type="term" value="F:ribosomal large subunit binding"/>
    <property type="evidence" value="ECO:0007669"/>
    <property type="project" value="TreeGrafter"/>
</dbReference>
<dbReference type="GO" id="GO:1990116">
    <property type="term" value="P:ribosome-associated ubiquitin-dependent protein catabolic process"/>
    <property type="evidence" value="ECO:0007669"/>
    <property type="project" value="UniProtKB-UniRule"/>
</dbReference>
<dbReference type="EMBL" id="SSTE01005811">
    <property type="protein sequence ID" value="KAA0059988.1"/>
    <property type="molecule type" value="Genomic_DNA"/>
</dbReference>
<dbReference type="PROSITE" id="PS50089">
    <property type="entry name" value="ZF_RING_2"/>
    <property type="match status" value="1"/>
</dbReference>
<dbReference type="OrthoDB" id="6108at2759"/>
<dbReference type="InterPro" id="IPR054478">
    <property type="entry name" value="LTN1_UBC"/>
</dbReference>
<sequence>MDLVIRLPSSYPLRHVDVDCMRSLGISEVKQRKWLLSMMSFVRNQNGALAEAIRIWKRNFDKEFEGVEECPICYSVIHTVNHSIPRLACKTCKHKFHSACLYKWFSTSHKSTCPLCQSPF</sequence>
<dbReference type="SUPFAM" id="SSF57850">
    <property type="entry name" value="RING/U-box"/>
    <property type="match status" value="1"/>
</dbReference>
<evidence type="ECO:0000256" key="14">
    <source>
        <dbReference type="PROSITE-ProRule" id="PRU00175"/>
    </source>
</evidence>
<dbReference type="Proteomes" id="UP000321947">
    <property type="component" value="Unassembled WGS sequence"/>
</dbReference>
<protein>
    <recommendedName>
        <fullName evidence="6 15">E3 ubiquitin-protein ligase listerin</fullName>
        <ecNumber evidence="5 15">2.3.2.27</ecNumber>
    </recommendedName>
    <alternativeName>
        <fullName evidence="15">RING-type E3 ubiquitin transferase listerin</fullName>
    </alternativeName>
</protein>
<comment type="subcellular location">
    <subcellularLocation>
        <location evidence="2">Cytoplasm</location>
        <location evidence="2">Cytosol</location>
    </subcellularLocation>
</comment>
<evidence type="ECO:0000256" key="6">
    <source>
        <dbReference type="ARBA" id="ARBA00017157"/>
    </source>
</evidence>
<evidence type="ECO:0000256" key="12">
    <source>
        <dbReference type="ARBA" id="ARBA00022786"/>
    </source>
</evidence>
<keyword evidence="8 15" id="KW-0808">Transferase</keyword>
<dbReference type="Proteomes" id="UP000321393">
    <property type="component" value="Unassembled WGS sequence"/>
</dbReference>
<dbReference type="AlphaFoldDB" id="A0A5D3BDQ1"/>
<dbReference type="InterPro" id="IPR013083">
    <property type="entry name" value="Znf_RING/FYVE/PHD"/>
</dbReference>
<evidence type="ECO:0000256" key="5">
    <source>
        <dbReference type="ARBA" id="ARBA00012483"/>
    </source>
</evidence>
<keyword evidence="13 15" id="KW-0862">Zinc</keyword>
<comment type="function">
    <text evidence="15">E3 ubiquitin-protein ligase. Component of the ribosome quality control complex (RQC), a ribosome-associated complex that mediates ubiquitination and extraction of incompletely synthesized nascent chains for proteasomal degradation.</text>
</comment>
<dbReference type="SMART" id="SM00184">
    <property type="entry name" value="RING"/>
    <property type="match status" value="1"/>
</dbReference>
<dbReference type="UniPathway" id="UPA00143"/>
<dbReference type="GO" id="GO:0008270">
    <property type="term" value="F:zinc ion binding"/>
    <property type="evidence" value="ECO:0007669"/>
    <property type="project" value="UniProtKB-KW"/>
</dbReference>
<dbReference type="EC" id="2.3.2.27" evidence="5 15"/>
<dbReference type="Pfam" id="PF23009">
    <property type="entry name" value="UBC_like"/>
    <property type="match status" value="1"/>
</dbReference>
<dbReference type="InterPro" id="IPR039795">
    <property type="entry name" value="LTN1/Rkr1"/>
</dbReference>
<evidence type="ECO:0000256" key="8">
    <source>
        <dbReference type="ARBA" id="ARBA00022679"/>
    </source>
</evidence>
<accession>A0A5D3BDQ1</accession>
<evidence type="ECO:0000256" key="10">
    <source>
        <dbReference type="ARBA" id="ARBA00022737"/>
    </source>
</evidence>
<comment type="similarity">
    <text evidence="4 15">Belongs to the LTN1 family.</text>
</comment>
<dbReference type="Gene3D" id="3.30.40.10">
    <property type="entry name" value="Zinc/RING finger domain, C3HC4 (zinc finger)"/>
    <property type="match status" value="1"/>
</dbReference>
<evidence type="ECO:0000313" key="19">
    <source>
        <dbReference type="Proteomes" id="UP000321393"/>
    </source>
</evidence>
<evidence type="ECO:0000256" key="11">
    <source>
        <dbReference type="ARBA" id="ARBA00022771"/>
    </source>
</evidence>
<evidence type="ECO:0000256" key="15">
    <source>
        <dbReference type="RuleBase" id="RU367090"/>
    </source>
</evidence>
<comment type="subunit">
    <text evidence="15">Component of the ribosome quality control complex (RQC).</text>
</comment>
<feature type="domain" description="RING-type" evidence="16">
    <location>
        <begin position="70"/>
        <end position="117"/>
    </location>
</feature>
<evidence type="ECO:0000256" key="13">
    <source>
        <dbReference type="ARBA" id="ARBA00022833"/>
    </source>
</evidence>
<dbReference type="InterPro" id="IPR039804">
    <property type="entry name" value="RING-CH-C4HC3_LTN1"/>
</dbReference>
<comment type="catalytic activity">
    <reaction evidence="1 15">
        <text>S-ubiquitinyl-[E2 ubiquitin-conjugating enzyme]-L-cysteine + [acceptor protein]-L-lysine = [E2 ubiquitin-conjugating enzyme]-L-cysteine + N(6)-ubiquitinyl-[acceptor protein]-L-lysine.</text>
        <dbReference type="EC" id="2.3.2.27"/>
    </reaction>
</comment>
<evidence type="ECO:0000256" key="9">
    <source>
        <dbReference type="ARBA" id="ARBA00022723"/>
    </source>
</evidence>
<organism evidence="18 20">
    <name type="scientific">Cucumis melo var. makuwa</name>
    <name type="common">Oriental melon</name>
    <dbReference type="NCBI Taxonomy" id="1194695"/>
    <lineage>
        <taxon>Eukaryota</taxon>
        <taxon>Viridiplantae</taxon>
        <taxon>Streptophyta</taxon>
        <taxon>Embryophyta</taxon>
        <taxon>Tracheophyta</taxon>
        <taxon>Spermatophyta</taxon>
        <taxon>Magnoliopsida</taxon>
        <taxon>eudicotyledons</taxon>
        <taxon>Gunneridae</taxon>
        <taxon>Pentapetalae</taxon>
        <taxon>rosids</taxon>
        <taxon>fabids</taxon>
        <taxon>Cucurbitales</taxon>
        <taxon>Cucurbitaceae</taxon>
        <taxon>Benincaseae</taxon>
        <taxon>Cucumis</taxon>
    </lineage>
</organism>
<evidence type="ECO:0000256" key="4">
    <source>
        <dbReference type="ARBA" id="ARBA00007997"/>
    </source>
</evidence>
<evidence type="ECO:0000259" key="16">
    <source>
        <dbReference type="PROSITE" id="PS50089"/>
    </source>
</evidence>
<dbReference type="Pfam" id="PF13639">
    <property type="entry name" value="zf-RING_2"/>
    <property type="match status" value="1"/>
</dbReference>